<feature type="domain" description="VTT" evidence="8">
    <location>
        <begin position="97"/>
        <end position="216"/>
    </location>
</feature>
<evidence type="ECO:0000256" key="4">
    <source>
        <dbReference type="ARBA" id="ARBA00023136"/>
    </source>
</evidence>
<feature type="transmembrane region" description="Helical" evidence="7">
    <location>
        <begin position="114"/>
        <end position="142"/>
    </location>
</feature>
<sequence>MPNSPTPANIGTQRPLLNAAIKLALVFVVSSLVLGGTLYFAMPPLDPADRPLLHLPKSFEDLKNLDYLLKKEKSMYPFRTILCFVVVYLFDQAFSLPGSMYLSILSGAVWNPFFAVPLCCFCVASGSALCYLLSAALGPALLVMPKWAERVDRFRVTLESQRANLFSFLIVLRIAPLPPHWVTNILCPHLGVPLPFFWCSAFLGILAPTVIQVTIGGGLEQMSSPKDFHLLSLRNILGLGAIVVAALVPVVLRWAFKDRVAAVAEVEAESNVAAEGLRSPTVSIFRSPRSPAVSVRPMDPYRDMPSSPHPDGNTEQTIVWPPKGNSLLVLLKDDDDVVEVETEDADGHKVAGGVAMPEEQQGQGRGWKWLGGWWGKSVRLN</sequence>
<evidence type="ECO:0000256" key="5">
    <source>
        <dbReference type="ARBA" id="ARBA00025797"/>
    </source>
</evidence>
<dbReference type="GO" id="GO:0000045">
    <property type="term" value="P:autophagosome assembly"/>
    <property type="evidence" value="ECO:0007669"/>
    <property type="project" value="TreeGrafter"/>
</dbReference>
<evidence type="ECO:0000313" key="9">
    <source>
        <dbReference type="EMBL" id="KZT56936.1"/>
    </source>
</evidence>
<dbReference type="Proteomes" id="UP000076842">
    <property type="component" value="Unassembled WGS sequence"/>
</dbReference>
<keyword evidence="4 7" id="KW-0472">Membrane</keyword>
<dbReference type="Pfam" id="PF09335">
    <property type="entry name" value="VTT_dom"/>
    <property type="match status" value="1"/>
</dbReference>
<evidence type="ECO:0000259" key="8">
    <source>
        <dbReference type="Pfam" id="PF09335"/>
    </source>
</evidence>
<comment type="subcellular location">
    <subcellularLocation>
        <location evidence="1">Membrane</location>
        <topology evidence="1">Multi-pass membrane protein</topology>
    </subcellularLocation>
</comment>
<evidence type="ECO:0000256" key="6">
    <source>
        <dbReference type="SAM" id="MobiDB-lite"/>
    </source>
</evidence>
<dbReference type="InterPro" id="IPR032816">
    <property type="entry name" value="VTT_dom"/>
</dbReference>
<gene>
    <name evidence="9" type="ORF">CALCODRAFT_434934</name>
</gene>
<proteinExistence type="inferred from homology"/>
<keyword evidence="10" id="KW-1185">Reference proteome</keyword>
<evidence type="ECO:0000256" key="3">
    <source>
        <dbReference type="ARBA" id="ARBA00022989"/>
    </source>
</evidence>
<dbReference type="OrthoDB" id="3364966at2759"/>
<dbReference type="InParanoid" id="A0A165FM03"/>
<evidence type="ECO:0000256" key="1">
    <source>
        <dbReference type="ARBA" id="ARBA00004141"/>
    </source>
</evidence>
<dbReference type="PANTHER" id="PTHR43220:SF18">
    <property type="entry name" value="TRANSMEMBRANE PROTEIN 41B"/>
    <property type="match status" value="1"/>
</dbReference>
<feature type="transmembrane region" description="Helical" evidence="7">
    <location>
        <begin position="236"/>
        <end position="256"/>
    </location>
</feature>
<name>A0A165FM03_9BASI</name>
<reference evidence="9 10" key="1">
    <citation type="journal article" date="2016" name="Mol. Biol. Evol.">
        <title>Comparative Genomics of Early-Diverging Mushroom-Forming Fungi Provides Insights into the Origins of Lignocellulose Decay Capabilities.</title>
        <authorList>
            <person name="Nagy L.G."/>
            <person name="Riley R."/>
            <person name="Tritt A."/>
            <person name="Adam C."/>
            <person name="Daum C."/>
            <person name="Floudas D."/>
            <person name="Sun H."/>
            <person name="Yadav J.S."/>
            <person name="Pangilinan J."/>
            <person name="Larsson K.H."/>
            <person name="Matsuura K."/>
            <person name="Barry K."/>
            <person name="Labutti K."/>
            <person name="Kuo R."/>
            <person name="Ohm R.A."/>
            <person name="Bhattacharya S.S."/>
            <person name="Shirouzu T."/>
            <person name="Yoshinaga Y."/>
            <person name="Martin F.M."/>
            <person name="Grigoriev I.V."/>
            <person name="Hibbett D.S."/>
        </authorList>
    </citation>
    <scope>NUCLEOTIDE SEQUENCE [LARGE SCALE GENOMIC DNA]</scope>
    <source>
        <strain evidence="9 10">HHB12733</strain>
    </source>
</reference>
<comment type="similarity">
    <text evidence="5">Belongs to the TMEM41 family.</text>
</comment>
<feature type="transmembrane region" description="Helical" evidence="7">
    <location>
        <begin position="194"/>
        <end position="215"/>
    </location>
</feature>
<dbReference type="STRING" id="1353952.A0A165FM03"/>
<accession>A0A165FM03</accession>
<feature type="transmembrane region" description="Helical" evidence="7">
    <location>
        <begin position="76"/>
        <end position="94"/>
    </location>
</feature>
<feature type="region of interest" description="Disordered" evidence="6">
    <location>
        <begin position="295"/>
        <end position="314"/>
    </location>
</feature>
<dbReference type="AlphaFoldDB" id="A0A165FM03"/>
<evidence type="ECO:0000313" key="10">
    <source>
        <dbReference type="Proteomes" id="UP000076842"/>
    </source>
</evidence>
<organism evidence="9 10">
    <name type="scientific">Calocera cornea HHB12733</name>
    <dbReference type="NCBI Taxonomy" id="1353952"/>
    <lineage>
        <taxon>Eukaryota</taxon>
        <taxon>Fungi</taxon>
        <taxon>Dikarya</taxon>
        <taxon>Basidiomycota</taxon>
        <taxon>Agaricomycotina</taxon>
        <taxon>Dacrymycetes</taxon>
        <taxon>Dacrymycetales</taxon>
        <taxon>Dacrymycetaceae</taxon>
        <taxon>Calocera</taxon>
    </lineage>
</organism>
<keyword evidence="3 7" id="KW-1133">Transmembrane helix</keyword>
<evidence type="ECO:0000256" key="7">
    <source>
        <dbReference type="SAM" id="Phobius"/>
    </source>
</evidence>
<dbReference type="EMBL" id="KV423970">
    <property type="protein sequence ID" value="KZT56936.1"/>
    <property type="molecule type" value="Genomic_DNA"/>
</dbReference>
<feature type="transmembrane region" description="Helical" evidence="7">
    <location>
        <begin position="20"/>
        <end position="41"/>
    </location>
</feature>
<dbReference type="PANTHER" id="PTHR43220">
    <property type="match status" value="1"/>
</dbReference>
<protein>
    <recommendedName>
        <fullName evidence="8">VTT domain-containing protein</fullName>
    </recommendedName>
</protein>
<keyword evidence="2 7" id="KW-0812">Transmembrane</keyword>
<evidence type="ECO:0000256" key="2">
    <source>
        <dbReference type="ARBA" id="ARBA00022692"/>
    </source>
</evidence>
<dbReference type="InterPro" id="IPR045014">
    <property type="entry name" value="TM41A/B"/>
</dbReference>
<dbReference type="GO" id="GO:0005789">
    <property type="term" value="C:endoplasmic reticulum membrane"/>
    <property type="evidence" value="ECO:0007669"/>
    <property type="project" value="TreeGrafter"/>
</dbReference>